<evidence type="ECO:0000313" key="3">
    <source>
        <dbReference type="Proteomes" id="UP000012174"/>
    </source>
</evidence>
<dbReference type="HOGENOM" id="CLU_049754_0_0_1"/>
<evidence type="ECO:0000256" key="1">
    <source>
        <dbReference type="PROSITE-ProRule" id="PRU00023"/>
    </source>
</evidence>
<dbReference type="Gene3D" id="1.25.40.20">
    <property type="entry name" value="Ankyrin repeat-containing domain"/>
    <property type="match status" value="1"/>
</dbReference>
<reference evidence="3" key="1">
    <citation type="journal article" date="2013" name="Genome Announc.">
        <title>Draft genome sequence of the grapevine dieback fungus Eutypa lata UCR-EL1.</title>
        <authorList>
            <person name="Blanco-Ulate B."/>
            <person name="Rolshausen P.E."/>
            <person name="Cantu D."/>
        </authorList>
    </citation>
    <scope>NUCLEOTIDE SEQUENCE [LARGE SCALE GENOMIC DNA]</scope>
    <source>
        <strain evidence="3">UCR-EL1</strain>
    </source>
</reference>
<dbReference type="Proteomes" id="UP000012174">
    <property type="component" value="Unassembled WGS sequence"/>
</dbReference>
<name>M7TST4_EUTLA</name>
<sequence length="446" mass="50274">MARYGLKNPRINLSPHLVKLRKELQQLDEECFGWATAKYMLGDITLEEYFHRLVDHLEEGGASHTWDEPGSNIEDNMQTDLIAGAFKSTILNGNIRRISHAYAEQLQTLCLIFYREAEVAELQRCIELDVAVTLDSLPPWTIDILGMIAYAQRHVEVLEHLIQHYRASITTSQTSFDLIGTLILGGRKRQSDHHFQHSPNTPNSREIEWRVWMALLEAEPGTWLHYPLPKTKEDDGLDEGLPMGLYWALQSLVDHWKEDYELRASPLLARFLNALGARGNAFDAGIMSRFLSVTEGTSFQFPNGGPFIPVGVAPARAMLESSPLENAFRKNYRGGDSANVALPITQWPMDNQDRLAVMEMLLKQGLVVDGKLLEYGGYITERRTEDTLNDTCLIKAAERGDADMVRLLLSYGARRDVQGGNGHTAAQRARVKGHTEIADYLESLQD</sequence>
<dbReference type="Pfam" id="PF12796">
    <property type="entry name" value="Ank_2"/>
    <property type="match status" value="1"/>
</dbReference>
<gene>
    <name evidence="2" type="ORF">UCREL1_3262</name>
</gene>
<keyword evidence="1" id="KW-0040">ANK repeat</keyword>
<dbReference type="eggNOG" id="ENOG502RJFV">
    <property type="taxonomic scope" value="Eukaryota"/>
</dbReference>
<organism evidence="2 3">
    <name type="scientific">Eutypa lata (strain UCR-EL1)</name>
    <name type="common">Grapevine dieback disease fungus</name>
    <name type="synonym">Eutypa armeniacae</name>
    <dbReference type="NCBI Taxonomy" id="1287681"/>
    <lineage>
        <taxon>Eukaryota</taxon>
        <taxon>Fungi</taxon>
        <taxon>Dikarya</taxon>
        <taxon>Ascomycota</taxon>
        <taxon>Pezizomycotina</taxon>
        <taxon>Sordariomycetes</taxon>
        <taxon>Xylariomycetidae</taxon>
        <taxon>Xylariales</taxon>
        <taxon>Diatrypaceae</taxon>
        <taxon>Eutypa</taxon>
    </lineage>
</organism>
<dbReference type="KEGG" id="ela:UCREL1_3262"/>
<dbReference type="InterPro" id="IPR036770">
    <property type="entry name" value="Ankyrin_rpt-contain_sf"/>
</dbReference>
<dbReference type="PROSITE" id="PS50088">
    <property type="entry name" value="ANK_REPEAT"/>
    <property type="match status" value="1"/>
</dbReference>
<evidence type="ECO:0000313" key="2">
    <source>
        <dbReference type="EMBL" id="EMR69715.1"/>
    </source>
</evidence>
<proteinExistence type="predicted"/>
<dbReference type="EMBL" id="KB706024">
    <property type="protein sequence ID" value="EMR69715.1"/>
    <property type="molecule type" value="Genomic_DNA"/>
</dbReference>
<keyword evidence="3" id="KW-1185">Reference proteome</keyword>
<protein>
    <submittedName>
        <fullName evidence="2">Putative ankyrin repeat domain protein</fullName>
    </submittedName>
</protein>
<dbReference type="OrthoDB" id="194358at2759"/>
<accession>M7TST4</accession>
<dbReference type="InterPro" id="IPR002110">
    <property type="entry name" value="Ankyrin_rpt"/>
</dbReference>
<dbReference type="AlphaFoldDB" id="M7TST4"/>
<dbReference type="SUPFAM" id="SSF48403">
    <property type="entry name" value="Ankyrin repeat"/>
    <property type="match status" value="1"/>
</dbReference>
<feature type="repeat" description="ANK" evidence="1">
    <location>
        <begin position="388"/>
        <end position="420"/>
    </location>
</feature>